<dbReference type="GO" id="GO:0006744">
    <property type="term" value="P:ubiquinone biosynthetic process"/>
    <property type="evidence" value="ECO:0007669"/>
    <property type="project" value="UniProtKB-UniRule"/>
</dbReference>
<dbReference type="PANTHER" id="PTHR21427:SF19">
    <property type="entry name" value="UBIQUINONE BIOSYNTHESIS PROTEIN COQ9, MITOCHONDRIAL"/>
    <property type="match status" value="1"/>
</dbReference>
<evidence type="ECO:0000256" key="7">
    <source>
        <dbReference type="ARBA" id="ARBA00023128"/>
    </source>
</evidence>
<dbReference type="GO" id="GO:0005743">
    <property type="term" value="C:mitochondrial inner membrane"/>
    <property type="evidence" value="ECO:0007669"/>
    <property type="project" value="TreeGrafter"/>
</dbReference>
<keyword evidence="4 8" id="KW-0831">Ubiquinone biosynthesis</keyword>
<dbReference type="Gene3D" id="1.10.357.10">
    <property type="entry name" value="Tetracycline Repressor, domain 2"/>
    <property type="match status" value="1"/>
</dbReference>
<dbReference type="FunFam" id="1.10.357.10:FF:000004">
    <property type="entry name" value="Ubiquinone biosynthesis protein COQ9, mitochondrial"/>
    <property type="match status" value="1"/>
</dbReference>
<dbReference type="InterPro" id="IPR012762">
    <property type="entry name" value="Ubiq_biosynth_COQ9"/>
</dbReference>
<dbReference type="GO" id="GO:0008289">
    <property type="term" value="F:lipid binding"/>
    <property type="evidence" value="ECO:0007669"/>
    <property type="project" value="UniProtKB-UniRule"/>
</dbReference>
<evidence type="ECO:0000256" key="8">
    <source>
        <dbReference type="RuleBase" id="RU366063"/>
    </source>
</evidence>
<keyword evidence="12" id="KW-1185">Reference proteome</keyword>
<dbReference type="OrthoDB" id="619536at2759"/>
<evidence type="ECO:0000256" key="6">
    <source>
        <dbReference type="ARBA" id="ARBA00023121"/>
    </source>
</evidence>
<dbReference type="PANTHER" id="PTHR21427">
    <property type="entry name" value="UBIQUINONE BIOSYNTHESIS PROTEIN COQ9, MITOCHONDRIAL"/>
    <property type="match status" value="1"/>
</dbReference>
<dbReference type="Pfam" id="PF08511">
    <property type="entry name" value="COQ9"/>
    <property type="match status" value="1"/>
</dbReference>
<reference evidence="11" key="3">
    <citation type="submission" date="2015-06" db="UniProtKB">
        <authorList>
            <consortium name="EnsemblMetazoa"/>
        </authorList>
    </citation>
    <scope>IDENTIFICATION</scope>
</reference>
<comment type="similarity">
    <text evidence="3 8">Belongs to the COQ9 family.</text>
</comment>
<dbReference type="STRING" id="283909.R7UHD8"/>
<reference evidence="12" key="1">
    <citation type="submission" date="2012-12" db="EMBL/GenBank/DDBJ databases">
        <authorList>
            <person name="Hellsten U."/>
            <person name="Grimwood J."/>
            <person name="Chapman J.A."/>
            <person name="Shapiro H."/>
            <person name="Aerts A."/>
            <person name="Otillar R.P."/>
            <person name="Terry A.Y."/>
            <person name="Boore J.L."/>
            <person name="Simakov O."/>
            <person name="Marletaz F."/>
            <person name="Cho S.-J."/>
            <person name="Edsinger-Gonzales E."/>
            <person name="Havlak P."/>
            <person name="Kuo D.-H."/>
            <person name="Larsson T."/>
            <person name="Lv J."/>
            <person name="Arendt D."/>
            <person name="Savage R."/>
            <person name="Osoegawa K."/>
            <person name="de Jong P."/>
            <person name="Lindberg D.R."/>
            <person name="Seaver E.C."/>
            <person name="Weisblat D.A."/>
            <person name="Putnam N.H."/>
            <person name="Grigoriev I.V."/>
            <person name="Rokhsar D.S."/>
        </authorList>
    </citation>
    <scope>NUCLEOTIDE SEQUENCE</scope>
    <source>
        <strain evidence="12">I ESC-2004</strain>
    </source>
</reference>
<protein>
    <recommendedName>
        <fullName evidence="8">Ubiquinone biosynthesis protein</fullName>
    </recommendedName>
</protein>
<evidence type="ECO:0000256" key="5">
    <source>
        <dbReference type="ARBA" id="ARBA00022946"/>
    </source>
</evidence>
<evidence type="ECO:0000313" key="10">
    <source>
        <dbReference type="EMBL" id="ELU02687.1"/>
    </source>
</evidence>
<keyword evidence="7 8" id="KW-0496">Mitochondrion</keyword>
<dbReference type="Proteomes" id="UP000014760">
    <property type="component" value="Unassembled WGS sequence"/>
</dbReference>
<comment type="subcellular location">
    <subcellularLocation>
        <location evidence="1 8">Mitochondrion</location>
    </subcellularLocation>
</comment>
<sequence length="183" mass="20651">MFPNGGADLANYLYFSLNRRLATELATQNCTAEAEGTPKKSTSVFISGAVESRLRMLIPYLDVWPQAMALFALPQNSPEALNNLKTLCDDIWFHAGDRSTDFNWYTKRVLLAGIYKSTELYMLQDQSEDFHATFAFMDRRMSDLQIMGKCARKMQFGSDNIGDVLFGGMHVIRNILGANDAKR</sequence>
<comment type="pathway">
    <text evidence="2 8">Cofactor biosynthesis; ubiquinone biosynthesis.</text>
</comment>
<evidence type="ECO:0000259" key="9">
    <source>
        <dbReference type="Pfam" id="PF08511"/>
    </source>
</evidence>
<evidence type="ECO:0000256" key="3">
    <source>
        <dbReference type="ARBA" id="ARBA00010766"/>
    </source>
</evidence>
<evidence type="ECO:0000256" key="4">
    <source>
        <dbReference type="ARBA" id="ARBA00022688"/>
    </source>
</evidence>
<dbReference type="EMBL" id="AMQN01001606">
    <property type="status" value="NOT_ANNOTATED_CDS"/>
    <property type="molecule type" value="Genomic_DNA"/>
</dbReference>
<dbReference type="EMBL" id="KB303857">
    <property type="protein sequence ID" value="ELU02687.1"/>
    <property type="molecule type" value="Genomic_DNA"/>
</dbReference>
<feature type="domain" description="COQ9 C-terminal" evidence="9">
    <location>
        <begin position="78"/>
        <end position="145"/>
    </location>
</feature>
<comment type="function">
    <text evidence="8">Membrane-associated protein that warps the membrane surface to access and bind aromatic isoprenes with high specificity, including ubiquinone (CoQ) isoprene intermediates and presents them directly to Coq7, therefore facilitating the Coq7-mediated hydroxylase step. Participates in the biosynthesis of coenzyme Q, also named ubiquinone, an essential lipid-soluble electron transporter for aerobic cellular respiration.</text>
</comment>
<dbReference type="OMA" id="HQIANED"/>
<dbReference type="EnsemblMetazoa" id="CapteT155867">
    <property type="protein sequence ID" value="CapteP155867"/>
    <property type="gene ID" value="CapteG155867"/>
</dbReference>
<evidence type="ECO:0000313" key="11">
    <source>
        <dbReference type="EnsemblMetazoa" id="CapteP155867"/>
    </source>
</evidence>
<dbReference type="InterPro" id="IPR013718">
    <property type="entry name" value="COQ9_C"/>
</dbReference>
<organism evidence="10">
    <name type="scientific">Capitella teleta</name>
    <name type="common">Polychaete worm</name>
    <dbReference type="NCBI Taxonomy" id="283909"/>
    <lineage>
        <taxon>Eukaryota</taxon>
        <taxon>Metazoa</taxon>
        <taxon>Spiralia</taxon>
        <taxon>Lophotrochozoa</taxon>
        <taxon>Annelida</taxon>
        <taxon>Polychaeta</taxon>
        <taxon>Sedentaria</taxon>
        <taxon>Scolecida</taxon>
        <taxon>Capitellidae</taxon>
        <taxon>Capitella</taxon>
    </lineage>
</organism>
<evidence type="ECO:0000313" key="12">
    <source>
        <dbReference type="Proteomes" id="UP000014760"/>
    </source>
</evidence>
<gene>
    <name evidence="10" type="ORF">CAPTEDRAFT_155867</name>
</gene>
<dbReference type="AlphaFoldDB" id="R7UHD8"/>
<keyword evidence="5" id="KW-0809">Transit peptide</keyword>
<keyword evidence="6 8" id="KW-0446">Lipid-binding</keyword>
<dbReference type="HOGENOM" id="CLU_057411_0_0_1"/>
<proteinExistence type="inferred from homology"/>
<dbReference type="NCBIfam" id="TIGR02396">
    <property type="entry name" value="diverge_rpsU"/>
    <property type="match status" value="1"/>
</dbReference>
<evidence type="ECO:0000256" key="2">
    <source>
        <dbReference type="ARBA" id="ARBA00004749"/>
    </source>
</evidence>
<accession>R7UHD8</accession>
<name>R7UHD8_CAPTE</name>
<reference evidence="10 12" key="2">
    <citation type="journal article" date="2013" name="Nature">
        <title>Insights into bilaterian evolution from three spiralian genomes.</title>
        <authorList>
            <person name="Simakov O."/>
            <person name="Marletaz F."/>
            <person name="Cho S.J."/>
            <person name="Edsinger-Gonzales E."/>
            <person name="Havlak P."/>
            <person name="Hellsten U."/>
            <person name="Kuo D.H."/>
            <person name="Larsson T."/>
            <person name="Lv J."/>
            <person name="Arendt D."/>
            <person name="Savage R."/>
            <person name="Osoegawa K."/>
            <person name="de Jong P."/>
            <person name="Grimwood J."/>
            <person name="Chapman J.A."/>
            <person name="Shapiro H."/>
            <person name="Aerts A."/>
            <person name="Otillar R.P."/>
            <person name="Terry A.Y."/>
            <person name="Boore J.L."/>
            <person name="Grigoriev I.V."/>
            <person name="Lindberg D.R."/>
            <person name="Seaver E.C."/>
            <person name="Weisblat D.A."/>
            <person name="Putnam N.H."/>
            <person name="Rokhsar D.S."/>
        </authorList>
    </citation>
    <scope>NUCLEOTIDE SEQUENCE</scope>
    <source>
        <strain evidence="10 12">I ESC-2004</strain>
    </source>
</reference>
<dbReference type="UniPathway" id="UPA00232"/>
<evidence type="ECO:0000256" key="1">
    <source>
        <dbReference type="ARBA" id="ARBA00004173"/>
    </source>
</evidence>